<name>A0A5K1JDC2_9ACTN</name>
<dbReference type="RefSeq" id="WP_152077132.1">
    <property type="nucleotide sequence ID" value="NZ_CAAKNU010000054.1"/>
</dbReference>
<gene>
    <name evidence="2" type="ORF">KCJAJFAP_01060</name>
</gene>
<evidence type="ECO:0000313" key="2">
    <source>
        <dbReference type="EMBL" id="VWM02056.1"/>
    </source>
</evidence>
<reference evidence="2 3" key="1">
    <citation type="submission" date="2019-10" db="EMBL/GenBank/DDBJ databases">
        <authorList>
            <person name="Wolf R A."/>
        </authorList>
    </citation>
    <scope>NUCLEOTIDE SEQUENCE [LARGE SCALE GENOMIC DNA]</scope>
    <source>
        <strain evidence="2">Collinsella_aerofaciens_MC2</strain>
    </source>
</reference>
<feature type="region of interest" description="Disordered" evidence="1">
    <location>
        <begin position="174"/>
        <end position="194"/>
    </location>
</feature>
<evidence type="ECO:0000313" key="3">
    <source>
        <dbReference type="Proteomes" id="UP000361836"/>
    </source>
</evidence>
<dbReference type="Proteomes" id="UP000361836">
    <property type="component" value="Unassembled WGS sequence"/>
</dbReference>
<evidence type="ECO:0000256" key="1">
    <source>
        <dbReference type="SAM" id="MobiDB-lite"/>
    </source>
</evidence>
<dbReference type="AlphaFoldDB" id="A0A5K1JDC2"/>
<dbReference type="EMBL" id="CABWIE010000036">
    <property type="protein sequence ID" value="VWM02056.1"/>
    <property type="molecule type" value="Genomic_DNA"/>
</dbReference>
<feature type="compositionally biased region" description="Acidic residues" evidence="1">
    <location>
        <begin position="183"/>
        <end position="194"/>
    </location>
</feature>
<keyword evidence="3" id="KW-1185">Reference proteome</keyword>
<proteinExistence type="predicted"/>
<organism evidence="2 3">
    <name type="scientific">Collinsella aerofaciens</name>
    <dbReference type="NCBI Taxonomy" id="74426"/>
    <lineage>
        <taxon>Bacteria</taxon>
        <taxon>Bacillati</taxon>
        <taxon>Actinomycetota</taxon>
        <taxon>Coriobacteriia</taxon>
        <taxon>Coriobacteriales</taxon>
        <taxon>Coriobacteriaceae</taxon>
        <taxon>Collinsella</taxon>
    </lineage>
</organism>
<sequence>MYPMSATQIGRKIGGLGAAETNRLLKERGFLEGEACDYRPTEKGKEYTTIESFHAGTGGYAQYNRYWTTIKYNPEILDAIGEVTPEDKVRLSEAVREHRKAAHERNFGIDTEDPIETLPVEESEPEGGENPVADAIGAAVLTIAAVYLAKKVYDVAAPKARSWWTNKVAPKLESLKKRKGEDAETEPSPDEIED</sequence>
<protein>
    <submittedName>
        <fullName evidence="2">Uncharacterized protein</fullName>
    </submittedName>
</protein>
<accession>A0A5K1JDC2</accession>